<dbReference type="GO" id="GO:0006465">
    <property type="term" value="P:signal peptide processing"/>
    <property type="evidence" value="ECO:0007669"/>
    <property type="project" value="UniProtKB-UniRule"/>
</dbReference>
<evidence type="ECO:0000256" key="7">
    <source>
        <dbReference type="ARBA" id="ARBA00023136"/>
    </source>
</evidence>
<evidence type="ECO:0000256" key="2">
    <source>
        <dbReference type="ARBA" id="ARBA00007324"/>
    </source>
</evidence>
<dbReference type="GO" id="GO:0005787">
    <property type="term" value="C:signal peptidase complex"/>
    <property type="evidence" value="ECO:0007669"/>
    <property type="project" value="UniProtKB-UniRule"/>
</dbReference>
<proteinExistence type="inferred from homology"/>
<dbReference type="PANTHER" id="PTHR13085:SF0">
    <property type="entry name" value="SIGNAL PEPTIDASE COMPLEX SUBUNIT 2"/>
    <property type="match status" value="1"/>
</dbReference>
<keyword evidence="5 9" id="KW-0256">Endoplasmic reticulum</keyword>
<comment type="function">
    <text evidence="8 9">Component of the signal peptidase complex (SPC) which catalyzes the cleavage of N-terminal signal sequences from nascent proteins as they are translocated into the lumen of the endoplasmic reticulum. Enhances the enzymatic activity of SPC and facilitates the interactions between different components of the translocation site.</text>
</comment>
<evidence type="ECO:0000256" key="9">
    <source>
        <dbReference type="RuleBase" id="RU368033"/>
    </source>
</evidence>
<feature type="compositionally biased region" description="Acidic residues" evidence="10">
    <location>
        <begin position="11"/>
        <end position="30"/>
    </location>
</feature>
<feature type="region of interest" description="Disordered" evidence="10">
    <location>
        <begin position="137"/>
        <end position="165"/>
    </location>
</feature>
<gene>
    <name evidence="11" type="ORF">HTAM1171_LOCUS1031</name>
</gene>
<dbReference type="Pfam" id="PF06703">
    <property type="entry name" value="SPC25"/>
    <property type="match status" value="1"/>
</dbReference>
<evidence type="ECO:0000313" key="11">
    <source>
        <dbReference type="EMBL" id="CAD9469798.1"/>
    </source>
</evidence>
<evidence type="ECO:0000256" key="6">
    <source>
        <dbReference type="ARBA" id="ARBA00022989"/>
    </source>
</evidence>
<sequence>MARKKKNTEPKEEEVVEEEEEEIEEDDDEEEMELLQVEVGDIVKLKQVLDETVAGALLDNVHLPEDHALDNIKLGIMTLACAFAVVAQFSPVPFPECRPLLGLCCCAYFLLSGVMQCITTFLDKDCIMTTKPLEEAPAASKKDKKSKSDGDEEGNVGPPPAPKTNMDMAKYGLRIRTNLPRFSEFFTLIIEFQGVPDTPFVTQTWSVGQFFDAEGMFDEIGMMEEVEAVYERFAGGKFDKEETEADRLAKKQQ</sequence>
<organism evidence="11">
    <name type="scientific">Helicotheca tamesis</name>
    <dbReference type="NCBI Taxonomy" id="374047"/>
    <lineage>
        <taxon>Eukaryota</taxon>
        <taxon>Sar</taxon>
        <taxon>Stramenopiles</taxon>
        <taxon>Ochrophyta</taxon>
        <taxon>Bacillariophyta</taxon>
        <taxon>Mediophyceae</taxon>
        <taxon>Lithodesmiophycidae</taxon>
        <taxon>Lithodesmiales</taxon>
        <taxon>Lithodesmiaceae</taxon>
        <taxon>Helicotheca</taxon>
    </lineage>
</organism>
<evidence type="ECO:0000256" key="4">
    <source>
        <dbReference type="ARBA" id="ARBA00022692"/>
    </source>
</evidence>
<reference evidence="11" key="1">
    <citation type="submission" date="2021-01" db="EMBL/GenBank/DDBJ databases">
        <authorList>
            <person name="Corre E."/>
            <person name="Pelletier E."/>
            <person name="Niang G."/>
            <person name="Scheremetjew M."/>
            <person name="Finn R."/>
            <person name="Kale V."/>
            <person name="Holt S."/>
            <person name="Cochrane G."/>
            <person name="Meng A."/>
            <person name="Brown T."/>
            <person name="Cohen L."/>
        </authorList>
    </citation>
    <scope>NUCLEOTIDE SEQUENCE</scope>
    <source>
        <strain evidence="11">CCMP826</strain>
    </source>
</reference>
<dbReference type="GO" id="GO:0045047">
    <property type="term" value="P:protein targeting to ER"/>
    <property type="evidence" value="ECO:0007669"/>
    <property type="project" value="TreeGrafter"/>
</dbReference>
<dbReference type="EMBL" id="HBGV01001656">
    <property type="protein sequence ID" value="CAD9469798.1"/>
    <property type="molecule type" value="Transcribed_RNA"/>
</dbReference>
<dbReference type="GO" id="GO:0008233">
    <property type="term" value="F:peptidase activity"/>
    <property type="evidence" value="ECO:0007669"/>
    <property type="project" value="UniProtKB-UniRule"/>
</dbReference>
<dbReference type="PANTHER" id="PTHR13085">
    <property type="entry name" value="MICROSOMAL SIGNAL PEPTIDASE 25 KDA SUBUNIT"/>
    <property type="match status" value="1"/>
</dbReference>
<evidence type="ECO:0000256" key="1">
    <source>
        <dbReference type="ARBA" id="ARBA00004477"/>
    </source>
</evidence>
<accession>A0A7S2GRX6</accession>
<name>A0A7S2GRX6_9STRA</name>
<evidence type="ECO:0000256" key="10">
    <source>
        <dbReference type="SAM" id="MobiDB-lite"/>
    </source>
</evidence>
<evidence type="ECO:0000256" key="8">
    <source>
        <dbReference type="ARBA" id="ARBA00045608"/>
    </source>
</evidence>
<keyword evidence="7" id="KW-0472">Membrane</keyword>
<protein>
    <recommendedName>
        <fullName evidence="3 9">Signal peptidase complex subunit 2</fullName>
    </recommendedName>
</protein>
<evidence type="ECO:0000256" key="3">
    <source>
        <dbReference type="ARBA" id="ARBA00017057"/>
    </source>
</evidence>
<dbReference type="InterPro" id="IPR009582">
    <property type="entry name" value="Spc2/SPCS2"/>
</dbReference>
<comment type="similarity">
    <text evidence="2 9">Belongs to the SPCS2 family.</text>
</comment>
<keyword evidence="6" id="KW-1133">Transmembrane helix</keyword>
<evidence type="ECO:0000256" key="5">
    <source>
        <dbReference type="ARBA" id="ARBA00022824"/>
    </source>
</evidence>
<dbReference type="AlphaFoldDB" id="A0A7S2GRX6"/>
<comment type="subcellular location">
    <subcellularLocation>
        <location evidence="1 9">Endoplasmic reticulum membrane</location>
        <topology evidence="1 9">Multi-pass membrane protein</topology>
    </subcellularLocation>
</comment>
<keyword evidence="4" id="KW-0812">Transmembrane</keyword>
<feature type="region of interest" description="Disordered" evidence="10">
    <location>
        <begin position="1"/>
        <end position="30"/>
    </location>
</feature>